<accession>A0ABT2TQ01</accession>
<dbReference type="RefSeq" id="WP_262582627.1">
    <property type="nucleotide sequence ID" value="NZ_JAOQJL010000004.1"/>
</dbReference>
<organism evidence="1 2">
    <name type="scientific">Blautia ammoniilytica</name>
    <dbReference type="NCBI Taxonomy" id="2981782"/>
    <lineage>
        <taxon>Bacteria</taxon>
        <taxon>Bacillati</taxon>
        <taxon>Bacillota</taxon>
        <taxon>Clostridia</taxon>
        <taxon>Lachnospirales</taxon>
        <taxon>Lachnospiraceae</taxon>
        <taxon>Blautia</taxon>
    </lineage>
</organism>
<keyword evidence="2" id="KW-1185">Reference proteome</keyword>
<dbReference type="Proteomes" id="UP001652409">
    <property type="component" value="Unassembled WGS sequence"/>
</dbReference>
<dbReference type="EMBL" id="JAOQJL010000004">
    <property type="protein sequence ID" value="MCU6764300.1"/>
    <property type="molecule type" value="Genomic_DNA"/>
</dbReference>
<protein>
    <submittedName>
        <fullName evidence="1">Uncharacterized protein</fullName>
    </submittedName>
</protein>
<name>A0ABT2TQ01_9FIRM</name>
<proteinExistence type="predicted"/>
<comment type="caution">
    <text evidence="1">The sequence shown here is derived from an EMBL/GenBank/DDBJ whole genome shotgun (WGS) entry which is preliminary data.</text>
</comment>
<gene>
    <name evidence="1" type="ORF">OCV61_02615</name>
</gene>
<sequence>MACAKKCDRCEKLYEEYNFEDDEKNPNGIMVLNLDYQRHFYSHTAMDLCPD</sequence>
<reference evidence="1 2" key="1">
    <citation type="journal article" date="2021" name="ISME Commun">
        <title>Automated analysis of genomic sequences facilitates high-throughput and comprehensive description of bacteria.</title>
        <authorList>
            <person name="Hitch T.C.A."/>
        </authorList>
    </citation>
    <scope>NUCLEOTIDE SEQUENCE [LARGE SCALE GENOMIC DNA]</scope>
    <source>
        <strain evidence="1 2">Sanger_23</strain>
    </source>
</reference>
<evidence type="ECO:0000313" key="1">
    <source>
        <dbReference type="EMBL" id="MCU6764300.1"/>
    </source>
</evidence>
<evidence type="ECO:0000313" key="2">
    <source>
        <dbReference type="Proteomes" id="UP001652409"/>
    </source>
</evidence>